<dbReference type="Proteomes" id="UP000001861">
    <property type="component" value="Unassembled WGS sequence"/>
</dbReference>
<dbReference type="STRING" id="240176.A8NSM8"/>
<feature type="chain" id="PRO_5002726614" description="RlpA-like protein double-psi beta-barrel domain-containing protein" evidence="2">
    <location>
        <begin position="25"/>
        <end position="140"/>
    </location>
</feature>
<dbReference type="KEGG" id="cci:CC1G_05039"/>
<gene>
    <name evidence="3" type="ORF">CC1G_05039</name>
</gene>
<sequence length="140" mass="16027">MPRFMLFIFSTLLATVFLMMGTYATPVPGKELEKRITRVGRGTWYYTGRGNCGKWSKDSEPVVAMSKAFYDRNKGINCGQWIEIVETSSGKKAFGQLWDSCESCREQDIDLSPSLFQKLAPLSRGVITVSWHFMPRDWRP</sequence>
<dbReference type="CDD" id="cd22191">
    <property type="entry name" value="DPBB_RlpA_EXP_N-like"/>
    <property type="match status" value="1"/>
</dbReference>
<dbReference type="PANTHER" id="PTHR31836:SF28">
    <property type="entry name" value="SRCR DOMAIN-CONTAINING PROTEIN-RELATED"/>
    <property type="match status" value="1"/>
</dbReference>
<evidence type="ECO:0000313" key="3">
    <source>
        <dbReference type="EMBL" id="EAU85822.1"/>
    </source>
</evidence>
<evidence type="ECO:0000313" key="4">
    <source>
        <dbReference type="Proteomes" id="UP000001861"/>
    </source>
</evidence>
<proteinExistence type="predicted"/>
<dbReference type="AlphaFoldDB" id="A8NSM8"/>
<feature type="signal peptide" evidence="2">
    <location>
        <begin position="1"/>
        <end position="24"/>
    </location>
</feature>
<keyword evidence="1 2" id="KW-0732">Signal</keyword>
<dbReference type="PANTHER" id="PTHR31836">
    <property type="match status" value="1"/>
</dbReference>
<organism evidence="3 4">
    <name type="scientific">Coprinopsis cinerea (strain Okayama-7 / 130 / ATCC MYA-4618 / FGSC 9003)</name>
    <name type="common">Inky cap fungus</name>
    <name type="synonym">Hormographiella aspergillata</name>
    <dbReference type="NCBI Taxonomy" id="240176"/>
    <lineage>
        <taxon>Eukaryota</taxon>
        <taxon>Fungi</taxon>
        <taxon>Dikarya</taxon>
        <taxon>Basidiomycota</taxon>
        <taxon>Agaricomycotina</taxon>
        <taxon>Agaricomycetes</taxon>
        <taxon>Agaricomycetidae</taxon>
        <taxon>Agaricales</taxon>
        <taxon>Agaricineae</taxon>
        <taxon>Psathyrellaceae</taxon>
        <taxon>Coprinopsis</taxon>
    </lineage>
</organism>
<comment type="caution">
    <text evidence="3">The sequence shown here is derived from an EMBL/GenBank/DDBJ whole genome shotgun (WGS) entry which is preliminary data.</text>
</comment>
<evidence type="ECO:0000256" key="2">
    <source>
        <dbReference type="SAM" id="SignalP"/>
    </source>
</evidence>
<dbReference type="RefSeq" id="XP_001836046.1">
    <property type="nucleotide sequence ID" value="XM_001835994.1"/>
</dbReference>
<evidence type="ECO:0000256" key="1">
    <source>
        <dbReference type="ARBA" id="ARBA00022729"/>
    </source>
</evidence>
<accession>A8NSM8</accession>
<reference evidence="3 4" key="1">
    <citation type="journal article" date="2010" name="Proc. Natl. Acad. Sci. U.S.A.">
        <title>Insights into evolution of multicellular fungi from the assembled chromosomes of the mushroom Coprinopsis cinerea (Coprinus cinereus).</title>
        <authorList>
            <person name="Stajich J.E."/>
            <person name="Wilke S.K."/>
            <person name="Ahren D."/>
            <person name="Au C.H."/>
            <person name="Birren B.W."/>
            <person name="Borodovsky M."/>
            <person name="Burns C."/>
            <person name="Canback B."/>
            <person name="Casselton L.A."/>
            <person name="Cheng C.K."/>
            <person name="Deng J."/>
            <person name="Dietrich F.S."/>
            <person name="Fargo D.C."/>
            <person name="Farman M.L."/>
            <person name="Gathman A.C."/>
            <person name="Goldberg J."/>
            <person name="Guigo R."/>
            <person name="Hoegger P.J."/>
            <person name="Hooker J.B."/>
            <person name="Huggins A."/>
            <person name="James T.Y."/>
            <person name="Kamada T."/>
            <person name="Kilaru S."/>
            <person name="Kodira C."/>
            <person name="Kues U."/>
            <person name="Kupfer D."/>
            <person name="Kwan H.S."/>
            <person name="Lomsadze A."/>
            <person name="Li W."/>
            <person name="Lilly W.W."/>
            <person name="Ma L.J."/>
            <person name="Mackey A.J."/>
            <person name="Manning G."/>
            <person name="Martin F."/>
            <person name="Muraguchi H."/>
            <person name="Natvig D.O."/>
            <person name="Palmerini H."/>
            <person name="Ramesh M.A."/>
            <person name="Rehmeyer C.J."/>
            <person name="Roe B.A."/>
            <person name="Shenoy N."/>
            <person name="Stanke M."/>
            <person name="Ter-Hovhannisyan V."/>
            <person name="Tunlid A."/>
            <person name="Velagapudi R."/>
            <person name="Vision T.J."/>
            <person name="Zeng Q."/>
            <person name="Zolan M.E."/>
            <person name="Pukkila P.J."/>
        </authorList>
    </citation>
    <scope>NUCLEOTIDE SEQUENCE [LARGE SCALE GENOMIC DNA]</scope>
    <source>
        <strain evidence="4">Okayama-7 / 130 / ATCC MYA-4618 / FGSC 9003</strain>
    </source>
</reference>
<dbReference type="InterPro" id="IPR051477">
    <property type="entry name" value="Expansin_CellWall"/>
</dbReference>
<dbReference type="Gene3D" id="2.40.40.10">
    <property type="entry name" value="RlpA-like domain"/>
    <property type="match status" value="1"/>
</dbReference>
<dbReference type="EMBL" id="AACS02000008">
    <property type="protein sequence ID" value="EAU85822.1"/>
    <property type="molecule type" value="Genomic_DNA"/>
</dbReference>
<protein>
    <recommendedName>
        <fullName evidence="5">RlpA-like protein double-psi beta-barrel domain-containing protein</fullName>
    </recommendedName>
</protein>
<dbReference type="SUPFAM" id="SSF50685">
    <property type="entry name" value="Barwin-like endoglucanases"/>
    <property type="match status" value="1"/>
</dbReference>
<dbReference type="VEuPathDB" id="FungiDB:CC1G_05039"/>
<dbReference type="OrthoDB" id="406505at2759"/>
<dbReference type="eggNOG" id="ENOG502SSAH">
    <property type="taxonomic scope" value="Eukaryota"/>
</dbReference>
<dbReference type="OMA" id="MHITNTA"/>
<keyword evidence="4" id="KW-1185">Reference proteome</keyword>
<evidence type="ECO:0008006" key="5">
    <source>
        <dbReference type="Google" id="ProtNLM"/>
    </source>
</evidence>
<dbReference type="InterPro" id="IPR036908">
    <property type="entry name" value="RlpA-like_sf"/>
</dbReference>
<name>A8NSM8_COPC7</name>
<dbReference type="InParanoid" id="A8NSM8"/>
<dbReference type="GeneID" id="6012586"/>